<protein>
    <submittedName>
        <fullName evidence="1">Uncharacterized protein</fullName>
    </submittedName>
</protein>
<dbReference type="RefSeq" id="WP_001996304.1">
    <property type="nucleotide sequence ID" value="NZ_CP009640.1"/>
</dbReference>
<dbReference type="Proteomes" id="UP000031861">
    <property type="component" value="Plasmid pBFI_3"/>
</dbReference>
<sequence>MGYLLNIYKDDNKVHESLHKDMIDEVLFKEENELVSIMGRSDIIWIADALEMSRLETEEYGVIDKCGLLKIKERIHSGSYTKEWEECDWLSEKDRLDLLDNIKNIVNLIEKSIHQNGYVLVWHDIND</sequence>
<dbReference type="EMBL" id="CP009640">
    <property type="protein sequence ID" value="AJI09044.1"/>
    <property type="molecule type" value="Genomic_DNA"/>
</dbReference>
<evidence type="ECO:0000313" key="2">
    <source>
        <dbReference type="Proteomes" id="UP000031861"/>
    </source>
</evidence>
<dbReference type="AlphaFoldDB" id="A0AAN0W4Z2"/>
<gene>
    <name evidence="1" type="ORF">AK40_6144</name>
</gene>
<evidence type="ECO:0000313" key="1">
    <source>
        <dbReference type="EMBL" id="AJI09044.1"/>
    </source>
</evidence>
<geneLocation type="plasmid" evidence="1 2">
    <name>pBFI_3</name>
</geneLocation>
<organism evidence="1 2">
    <name type="scientific">Bacillus cereus 03BB108</name>
    <dbReference type="NCBI Taxonomy" id="451709"/>
    <lineage>
        <taxon>Bacteria</taxon>
        <taxon>Bacillati</taxon>
        <taxon>Bacillota</taxon>
        <taxon>Bacilli</taxon>
        <taxon>Bacillales</taxon>
        <taxon>Bacillaceae</taxon>
        <taxon>Bacillus</taxon>
        <taxon>Bacillus cereus group</taxon>
    </lineage>
</organism>
<name>A0AAN0W4Z2_BACCE</name>
<accession>A0AAN0W4Z2</accession>
<proteinExistence type="predicted"/>
<keyword evidence="1" id="KW-0614">Plasmid</keyword>
<reference evidence="1 2" key="1">
    <citation type="journal article" date="2015" name="Genome Announc.">
        <title>Complete genome sequences for 35 biothreat assay-relevant bacillus species.</title>
        <authorList>
            <person name="Johnson S.L."/>
            <person name="Daligault H.E."/>
            <person name="Davenport K.W."/>
            <person name="Jaissle J."/>
            <person name="Frey K.G."/>
            <person name="Ladner J.T."/>
            <person name="Broomall S.M."/>
            <person name="Bishop-Lilly K.A."/>
            <person name="Bruce D.C."/>
            <person name="Gibbons H.S."/>
            <person name="Coyne S.R."/>
            <person name="Lo C.C."/>
            <person name="Meincke L."/>
            <person name="Munk A.C."/>
            <person name="Koroleva G.I."/>
            <person name="Rosenzweig C.N."/>
            <person name="Palacios G.F."/>
            <person name="Redden C.L."/>
            <person name="Minogue T.D."/>
            <person name="Chain P.S."/>
        </authorList>
    </citation>
    <scope>NUCLEOTIDE SEQUENCE [LARGE SCALE GENOMIC DNA]</scope>
    <source>
        <strain evidence="1 2">03BB108</strain>
    </source>
</reference>